<feature type="compositionally biased region" description="Polar residues" evidence="1">
    <location>
        <begin position="543"/>
        <end position="556"/>
    </location>
</feature>
<dbReference type="EMBL" id="JBHSEK010000005">
    <property type="protein sequence ID" value="MFC4490137.1"/>
    <property type="molecule type" value="Genomic_DNA"/>
</dbReference>
<comment type="caution">
    <text evidence="3">The sequence shown here is derived from an EMBL/GenBank/DDBJ whole genome shotgun (WGS) entry which is preliminary data.</text>
</comment>
<accession>A0ABV8ZT64</accession>
<feature type="chain" id="PRO_5047028412" description="PKD domain-containing protein" evidence="2">
    <location>
        <begin position="33"/>
        <end position="807"/>
    </location>
</feature>
<evidence type="ECO:0000313" key="3">
    <source>
        <dbReference type="EMBL" id="MFC4490137.1"/>
    </source>
</evidence>
<dbReference type="Gene3D" id="2.60.40.10">
    <property type="entry name" value="Immunoglobulins"/>
    <property type="match status" value="1"/>
</dbReference>
<dbReference type="RefSeq" id="WP_231461647.1">
    <property type="nucleotide sequence ID" value="NZ_JAJOHW010000039.1"/>
</dbReference>
<reference evidence="4" key="1">
    <citation type="journal article" date="2019" name="Int. J. Syst. Evol. Microbiol.">
        <title>The Global Catalogue of Microorganisms (GCM) 10K type strain sequencing project: providing services to taxonomists for standard genome sequencing and annotation.</title>
        <authorList>
            <consortium name="The Broad Institute Genomics Platform"/>
            <consortium name="The Broad Institute Genome Sequencing Center for Infectious Disease"/>
            <person name="Wu L."/>
            <person name="Ma J."/>
        </authorList>
    </citation>
    <scope>NUCLEOTIDE SEQUENCE [LARGE SCALE GENOMIC DNA]</scope>
    <source>
        <strain evidence="4">CGMCC 4.7608</strain>
    </source>
</reference>
<name>A0ABV8ZT64_9NEIS</name>
<dbReference type="PANTHER" id="PTHR36234:SF5">
    <property type="entry name" value="LYSYL ENDOPEPTIDASE"/>
    <property type="match status" value="1"/>
</dbReference>
<evidence type="ECO:0008006" key="5">
    <source>
        <dbReference type="Google" id="ProtNLM"/>
    </source>
</evidence>
<evidence type="ECO:0000256" key="1">
    <source>
        <dbReference type="SAM" id="MobiDB-lite"/>
    </source>
</evidence>
<evidence type="ECO:0000313" key="4">
    <source>
        <dbReference type="Proteomes" id="UP001595999"/>
    </source>
</evidence>
<feature type="signal peptide" evidence="2">
    <location>
        <begin position="1"/>
        <end position="32"/>
    </location>
</feature>
<protein>
    <recommendedName>
        <fullName evidence="5">PKD domain-containing protein</fullName>
    </recommendedName>
</protein>
<keyword evidence="4" id="KW-1185">Reference proteome</keyword>
<proteinExistence type="predicted"/>
<feature type="region of interest" description="Disordered" evidence="1">
    <location>
        <begin position="543"/>
        <end position="577"/>
    </location>
</feature>
<dbReference type="InterPro" id="IPR013783">
    <property type="entry name" value="Ig-like_fold"/>
</dbReference>
<gene>
    <name evidence="3" type="ORF">ACFO0R_10935</name>
</gene>
<dbReference type="PANTHER" id="PTHR36234">
    <property type="entry name" value="LYSYL ENDOPEPTIDASE"/>
    <property type="match status" value="1"/>
</dbReference>
<dbReference type="Proteomes" id="UP001595999">
    <property type="component" value="Unassembled WGS sequence"/>
</dbReference>
<sequence length="807" mass="86846">MRHPADITRSAFKLKLLVCILLSAAVLPQVNARPVLPEQTKEGDAVQHGARQSLLQAGRGARSGPYAAETTIGTPGVTSLTPYFSTIKLPPQAYIEVSDPAREEVYLYGQKDFGHMAAGELFAPLSISGDSARIRVVYPEGTALRQQDAVVLEYWESPPVAAKKSLSSFSLVGDKDDRELSACATAKKPAWHHGSLASAQFTAPGCAGTAWSLGNENFIVTNFSKSQTQQSLANGEVNFNYITSTCQAVPPKQVLKIKPSKLLITGGADTVNRYSMFSLDDFDYQHAKVKYLFGGLELANNRPAVDTPLYIPQHGRVEDSEGRRHYYQTIASSKGNENCKVVRNDGFIRYNCDTSIRSIGAPILSQDGSQVFGMHYGGDSSVNTGMTSENLWKALNGQVSAQQNQAVVGQGQLELAQLNISQQQAFATGQRFSDTLSFTALSGRWLAHEKTYSTIAAASQDIQTGKTYEIVYRVSQNINGQPYNLQQAVAGSKTLNVEYVASDNPNLSSKGPHKSWIGLTANTADGQLANNYLIKINNTIPGDSNGGSESLTSPKASISGPAEVERGPQGGLLSAEKSTGDKLAYSWQSNSKLMLKPRGDKVIVTAGMEVPLGAHQVDLTVTDSQGRSATASHTLQIKAPPSTTNPTAPVARISGGQASYVDGQTIRLDGSGSSQYNGSLNYQWAASPALNMGQTNSSIISFTAPSVQKDTRYQVTLTVKDPANGKDHRTSHTLMVKPKESDGSSTASAFQRDVAYKAKDRVSHAGGVFECKPAPYAGWCTVRTDIQMRHYEPGKGINWSQAWIKVK</sequence>
<organism evidence="3 4">
    <name type="scientific">Chromobacterium aquaticum</name>
    <dbReference type="NCBI Taxonomy" id="467180"/>
    <lineage>
        <taxon>Bacteria</taxon>
        <taxon>Pseudomonadati</taxon>
        <taxon>Pseudomonadota</taxon>
        <taxon>Betaproteobacteria</taxon>
        <taxon>Neisseriales</taxon>
        <taxon>Chromobacteriaceae</taxon>
        <taxon>Chromobacterium</taxon>
    </lineage>
</organism>
<keyword evidence="2" id="KW-0732">Signal</keyword>
<evidence type="ECO:0000256" key="2">
    <source>
        <dbReference type="SAM" id="SignalP"/>
    </source>
</evidence>